<dbReference type="SUPFAM" id="SSF56112">
    <property type="entry name" value="Protein kinase-like (PK-like)"/>
    <property type="match status" value="1"/>
</dbReference>
<dbReference type="InterPro" id="IPR001245">
    <property type="entry name" value="Ser-Thr/Tyr_kinase_cat_dom"/>
</dbReference>
<evidence type="ECO:0000256" key="9">
    <source>
        <dbReference type="ARBA" id="ARBA00048679"/>
    </source>
</evidence>
<dbReference type="InterPro" id="IPR002219">
    <property type="entry name" value="PKC_DAG/PE"/>
</dbReference>
<keyword evidence="1" id="KW-0723">Serine/threonine-protein kinase</keyword>
<evidence type="ECO:0000256" key="2">
    <source>
        <dbReference type="ARBA" id="ARBA00022679"/>
    </source>
</evidence>
<feature type="compositionally biased region" description="Low complexity" evidence="11">
    <location>
        <begin position="492"/>
        <end position="502"/>
    </location>
</feature>
<dbReference type="InterPro" id="IPR046349">
    <property type="entry name" value="C1-like_sf"/>
</dbReference>
<dbReference type="PROSITE" id="PS50081">
    <property type="entry name" value="ZF_DAG_PE_2"/>
    <property type="match status" value="1"/>
</dbReference>
<dbReference type="FunFam" id="1.10.510.10:FF:000107">
    <property type="entry name" value="kinase suppressor of Ras 1"/>
    <property type="match status" value="1"/>
</dbReference>
<dbReference type="InterPro" id="IPR017441">
    <property type="entry name" value="Protein_kinase_ATP_BS"/>
</dbReference>
<dbReference type="GO" id="GO:0046872">
    <property type="term" value="F:metal ion binding"/>
    <property type="evidence" value="ECO:0007669"/>
    <property type="project" value="UniProtKB-KW"/>
</dbReference>
<comment type="catalytic activity">
    <reaction evidence="8">
        <text>L-threonyl-[protein] + ATP = O-phospho-L-threonyl-[protein] + ADP + H(+)</text>
        <dbReference type="Rhea" id="RHEA:46608"/>
        <dbReference type="Rhea" id="RHEA-COMP:11060"/>
        <dbReference type="Rhea" id="RHEA-COMP:11605"/>
        <dbReference type="ChEBI" id="CHEBI:15378"/>
        <dbReference type="ChEBI" id="CHEBI:30013"/>
        <dbReference type="ChEBI" id="CHEBI:30616"/>
        <dbReference type="ChEBI" id="CHEBI:61977"/>
        <dbReference type="ChEBI" id="CHEBI:456216"/>
        <dbReference type="EC" id="2.7.11.1"/>
    </reaction>
</comment>
<dbReference type="Gene3D" id="3.30.60.20">
    <property type="match status" value="1"/>
</dbReference>
<dbReference type="GO" id="GO:0005524">
    <property type="term" value="F:ATP binding"/>
    <property type="evidence" value="ECO:0007669"/>
    <property type="project" value="UniProtKB-UniRule"/>
</dbReference>
<dbReference type="PROSITE" id="PS00479">
    <property type="entry name" value="ZF_DAG_PE_1"/>
    <property type="match status" value="1"/>
</dbReference>
<evidence type="ECO:0000313" key="14">
    <source>
        <dbReference type="EMBL" id="UVJ89028.1"/>
    </source>
</evidence>
<feature type="region of interest" description="Disordered" evidence="11">
    <location>
        <begin position="419"/>
        <end position="518"/>
    </location>
</feature>
<dbReference type="InterPro" id="IPR051681">
    <property type="entry name" value="Ser/Thr_Kinases-Pseudokinases"/>
</dbReference>
<dbReference type="InterPro" id="IPR046861">
    <property type="entry name" value="SAM_KSR1_N"/>
</dbReference>
<dbReference type="Gene3D" id="1.10.510.10">
    <property type="entry name" value="Transferase(Phosphotransferase) domain 1"/>
    <property type="match status" value="1"/>
</dbReference>
<reference evidence="14" key="1">
    <citation type="submission" date="2021-03" db="EMBL/GenBank/DDBJ databases">
        <authorList>
            <person name="Chessel A."/>
            <person name="DeCroze N."/>
            <person name="Molina M.D."/>
            <person name="Taberner Perez L."/>
            <person name="Rottinger E."/>
            <person name="Dru P."/>
            <person name="Martin L."/>
            <person name="Lepage T."/>
        </authorList>
    </citation>
    <scope>NUCLEOTIDE SEQUENCE</scope>
</reference>
<dbReference type="GO" id="GO:0004674">
    <property type="term" value="F:protein serine/threonine kinase activity"/>
    <property type="evidence" value="ECO:0007669"/>
    <property type="project" value="UniProtKB-KW"/>
</dbReference>
<keyword evidence="4 10" id="KW-0547">Nucleotide-binding</keyword>
<dbReference type="Pfam" id="PF07714">
    <property type="entry name" value="PK_Tyr_Ser-Thr"/>
    <property type="match status" value="1"/>
</dbReference>
<dbReference type="SMART" id="SM00109">
    <property type="entry name" value="C1"/>
    <property type="match status" value="1"/>
</dbReference>
<evidence type="ECO:0000256" key="8">
    <source>
        <dbReference type="ARBA" id="ARBA00047899"/>
    </source>
</evidence>
<feature type="region of interest" description="Disordered" evidence="11">
    <location>
        <begin position="171"/>
        <end position="334"/>
    </location>
</feature>
<dbReference type="Pfam" id="PF20406">
    <property type="entry name" value="SAM_KSR1_N"/>
    <property type="match status" value="1"/>
</dbReference>
<comment type="catalytic activity">
    <reaction evidence="9">
        <text>L-seryl-[protein] + ATP = O-phospho-L-seryl-[protein] + ADP + H(+)</text>
        <dbReference type="Rhea" id="RHEA:17989"/>
        <dbReference type="Rhea" id="RHEA-COMP:9863"/>
        <dbReference type="Rhea" id="RHEA-COMP:11604"/>
        <dbReference type="ChEBI" id="CHEBI:15378"/>
        <dbReference type="ChEBI" id="CHEBI:29999"/>
        <dbReference type="ChEBI" id="CHEBI:30616"/>
        <dbReference type="ChEBI" id="CHEBI:83421"/>
        <dbReference type="ChEBI" id="CHEBI:456216"/>
        <dbReference type="EC" id="2.7.11.1"/>
    </reaction>
</comment>
<feature type="compositionally biased region" description="Basic and acidic residues" evidence="11">
    <location>
        <begin position="281"/>
        <end position="296"/>
    </location>
</feature>
<dbReference type="CDD" id="cd14063">
    <property type="entry name" value="PK_KSR"/>
    <property type="match status" value="1"/>
</dbReference>
<evidence type="ECO:0000256" key="1">
    <source>
        <dbReference type="ARBA" id="ARBA00022527"/>
    </source>
</evidence>
<keyword evidence="7 10" id="KW-0067">ATP-binding</keyword>
<feature type="compositionally biased region" description="Basic and acidic residues" evidence="11">
    <location>
        <begin position="503"/>
        <end position="518"/>
    </location>
</feature>
<dbReference type="InterPro" id="IPR008271">
    <property type="entry name" value="Ser/Thr_kinase_AS"/>
</dbReference>
<dbReference type="InterPro" id="IPR013761">
    <property type="entry name" value="SAM/pointed_sf"/>
</dbReference>
<evidence type="ECO:0000256" key="5">
    <source>
        <dbReference type="ARBA" id="ARBA00022777"/>
    </source>
</evidence>
<name>A0AA49HAR0_PARLI</name>
<dbReference type="SUPFAM" id="SSF57889">
    <property type="entry name" value="Cysteine-rich domain"/>
    <property type="match status" value="1"/>
</dbReference>
<dbReference type="PANTHER" id="PTHR44329:SF253">
    <property type="entry name" value="KINASE SUPPRESSOR OF RAS 2"/>
    <property type="match status" value="1"/>
</dbReference>
<dbReference type="PROSITE" id="PS00108">
    <property type="entry name" value="PROTEIN_KINASE_ST"/>
    <property type="match status" value="1"/>
</dbReference>
<dbReference type="InterPro" id="IPR011009">
    <property type="entry name" value="Kinase-like_dom_sf"/>
</dbReference>
<protein>
    <submittedName>
        <fullName evidence="14">Kinase suppressor of Ras 1</fullName>
    </submittedName>
</protein>
<evidence type="ECO:0000256" key="4">
    <source>
        <dbReference type="ARBA" id="ARBA00022741"/>
    </source>
</evidence>
<evidence type="ECO:0000259" key="12">
    <source>
        <dbReference type="PROSITE" id="PS50011"/>
    </source>
</evidence>
<keyword evidence="6" id="KW-0862">Zinc</keyword>
<dbReference type="PROSITE" id="PS00107">
    <property type="entry name" value="PROTEIN_KINASE_ATP"/>
    <property type="match status" value="1"/>
</dbReference>
<proteinExistence type="evidence at transcript level"/>
<dbReference type="Pfam" id="PF13543">
    <property type="entry name" value="SAM_KSR1"/>
    <property type="match status" value="1"/>
</dbReference>
<evidence type="ECO:0000259" key="13">
    <source>
        <dbReference type="PROSITE" id="PS50081"/>
    </source>
</evidence>
<dbReference type="AlphaFoldDB" id="A0AA49HAR0"/>
<gene>
    <name evidence="14" type="primary">KSR1</name>
</gene>
<dbReference type="InterPro" id="IPR000719">
    <property type="entry name" value="Prot_kinase_dom"/>
</dbReference>
<feature type="compositionally biased region" description="Low complexity" evidence="11">
    <location>
        <begin position="173"/>
        <end position="185"/>
    </location>
</feature>
<organism evidence="14">
    <name type="scientific">Paracentrotus lividus</name>
    <name type="common">Common sea urchin</name>
    <dbReference type="NCBI Taxonomy" id="7656"/>
    <lineage>
        <taxon>Eukaryota</taxon>
        <taxon>Metazoa</taxon>
        <taxon>Echinodermata</taxon>
        <taxon>Eleutherozoa</taxon>
        <taxon>Echinozoa</taxon>
        <taxon>Echinoidea</taxon>
        <taxon>Euechinoidea</taxon>
        <taxon>Echinacea</taxon>
        <taxon>Camarodonta</taxon>
        <taxon>Echinidea</taxon>
        <taxon>Echinidae</taxon>
        <taxon>Paracentrotus</taxon>
    </lineage>
</organism>
<evidence type="ECO:0000256" key="3">
    <source>
        <dbReference type="ARBA" id="ARBA00022723"/>
    </source>
</evidence>
<keyword evidence="2" id="KW-0808">Transferase</keyword>
<feature type="compositionally biased region" description="Pro residues" evidence="11">
    <location>
        <begin position="454"/>
        <end position="466"/>
    </location>
</feature>
<evidence type="ECO:0000256" key="10">
    <source>
        <dbReference type="PROSITE-ProRule" id="PRU10141"/>
    </source>
</evidence>
<sequence length="848" mass="95840">MSGDCLSSLQDMQSVIEVRITNLDGLRKLPSSELTQYEIRNVEGRLINLFGRQLASKHGMDTGSGCSELNRYPNFKQWLHVVNVHHPASEMLQQKLQNLSHLIKLGESEIRTIMKICDCKENEITRLLDALKSLKKSFRANYPPKERGLEDGAKSPDAVTMVNSMETIDLLSRSRSNSPSVSGSPEQKRPSIDSLSSDLSEAPSVPITPPPFDNRIFKLPPMPTPPHTPTFSKRGKGKGTPPPSKRLNNHLPLPAPSNWNSVDHLNKPSFDSATLGRIQGKQRDPRDRRYSDDHNAMRLPSPSRSEERLTDIGLPPKQPTKLIPPKSPRSQPRSNMIHAIKHRWSLRPHRFNKKTSMRPQSCDYCHEKIVILQRYKCKDCKYVCHSNCKFHAEKVPSCGLPRKYEEIFKSTIEQARTEKPVVTVASSTGDSSSNPSSTTSSTPSSPAPFNSTPGMPPPSPAQPSPSPLMSVPQFKFPPDVSDDFLDNNENVTSTSSDRTITIDSHDTHDPFTDSERTLPEHVDPVDEITDPEPNPVATRKNSQKLLSEWDIPFEQLEILDLIGTGRFGAVHKGKWHGDVAIKMMDIDTDDEKQLQAFKREVSFFRMTRHDFVVLFMGACMRPPHLAIVTSLCKGQTLYTHIHLRKDRFNINRTIQIATQITQGMGYLHHRGIVHKDLKSKNIFIENGKVVITDFALFSIGRLSKKKARKDSLVIPDGWLCYLAPELMTSLKINTDGNQDMELPFSEKSDVHSFGTIWYELLAGEWPFHKEPVETVIWQVGKGLKQPLNHLQASRDVKEILMMCWSYSPESRPMFQHIKKTILRLPKKKGLHRSPSHPLHLSRSAEPVL</sequence>
<dbReference type="SMART" id="SM00220">
    <property type="entry name" value="S_TKc"/>
    <property type="match status" value="1"/>
</dbReference>
<dbReference type="Gene3D" id="6.10.140.1120">
    <property type="match status" value="1"/>
</dbReference>
<dbReference type="Gene3D" id="1.10.150.50">
    <property type="entry name" value="Transcription Factor, Ets-1"/>
    <property type="match status" value="1"/>
</dbReference>
<dbReference type="PANTHER" id="PTHR44329">
    <property type="entry name" value="SERINE/THREONINE-PROTEIN KINASE TNNI3K-RELATED"/>
    <property type="match status" value="1"/>
</dbReference>
<feature type="binding site" evidence="10">
    <location>
        <position position="582"/>
    </location>
    <ligand>
        <name>ATP</name>
        <dbReference type="ChEBI" id="CHEBI:30616"/>
    </ligand>
</feature>
<accession>A0AA49HAR0</accession>
<evidence type="ECO:0000256" key="6">
    <source>
        <dbReference type="ARBA" id="ARBA00022833"/>
    </source>
</evidence>
<feature type="compositionally biased region" description="Low complexity" evidence="11">
    <location>
        <begin position="426"/>
        <end position="453"/>
    </location>
</feature>
<feature type="domain" description="Phorbol-ester/DAG-type" evidence="13">
    <location>
        <begin position="348"/>
        <end position="398"/>
    </location>
</feature>
<dbReference type="InterPro" id="IPR025561">
    <property type="entry name" value="KSR_SAM-like_dom"/>
</dbReference>
<keyword evidence="5 14" id="KW-0418">Kinase</keyword>
<dbReference type="Gene3D" id="3.30.200.20">
    <property type="entry name" value="Phosphorylase Kinase, domain 1"/>
    <property type="match status" value="1"/>
</dbReference>
<keyword evidence="3" id="KW-0479">Metal-binding</keyword>
<dbReference type="Pfam" id="PF00130">
    <property type="entry name" value="C1_1"/>
    <property type="match status" value="1"/>
</dbReference>
<evidence type="ECO:0000256" key="11">
    <source>
        <dbReference type="SAM" id="MobiDB-lite"/>
    </source>
</evidence>
<feature type="domain" description="Protein kinase" evidence="12">
    <location>
        <begin position="556"/>
        <end position="839"/>
    </location>
</feature>
<evidence type="ECO:0000256" key="7">
    <source>
        <dbReference type="ARBA" id="ARBA00022840"/>
    </source>
</evidence>
<dbReference type="EMBL" id="MW803454">
    <property type="protein sequence ID" value="UVJ89028.1"/>
    <property type="molecule type" value="mRNA"/>
</dbReference>
<feature type="region of interest" description="Disordered" evidence="11">
    <location>
        <begin position="828"/>
        <end position="848"/>
    </location>
</feature>
<dbReference type="PROSITE" id="PS50011">
    <property type="entry name" value="PROTEIN_KINASE_DOM"/>
    <property type="match status" value="1"/>
</dbReference>
<dbReference type="FunFam" id="3.30.200.20:FF:000034">
    <property type="entry name" value="Kinase suppressor of Ras 1"/>
    <property type="match status" value="1"/>
</dbReference>
<dbReference type="InterPro" id="IPR046933">
    <property type="entry name" value="SAM_KSR1_N_sf"/>
</dbReference>
<dbReference type="CDD" id="cd20812">
    <property type="entry name" value="C1_KSR"/>
    <property type="match status" value="1"/>
</dbReference>